<evidence type="ECO:0000313" key="1">
    <source>
        <dbReference type="EMBL" id="CAI9541974.1"/>
    </source>
</evidence>
<evidence type="ECO:0000313" key="2">
    <source>
        <dbReference type="Proteomes" id="UP001162483"/>
    </source>
</evidence>
<name>A0ABN9B123_9NEOB</name>
<keyword evidence="2" id="KW-1185">Reference proteome</keyword>
<sequence>AAPFPSAAVNHRVPVSDYSPAPGASCESPMGGRTKQFSSLSPPAHCFAWLYTSQPVKQ</sequence>
<comment type="caution">
    <text evidence="1">The sequence shown here is derived from an EMBL/GenBank/DDBJ whole genome shotgun (WGS) entry which is preliminary data.</text>
</comment>
<feature type="non-terminal residue" evidence="1">
    <location>
        <position position="1"/>
    </location>
</feature>
<dbReference type="EMBL" id="CATNWA010002085">
    <property type="protein sequence ID" value="CAI9541974.1"/>
    <property type="molecule type" value="Genomic_DNA"/>
</dbReference>
<dbReference type="Proteomes" id="UP001162483">
    <property type="component" value="Unassembled WGS sequence"/>
</dbReference>
<proteinExistence type="predicted"/>
<protein>
    <submittedName>
        <fullName evidence="1">Uncharacterized protein</fullName>
    </submittedName>
</protein>
<reference evidence="1" key="1">
    <citation type="submission" date="2023-05" db="EMBL/GenBank/DDBJ databases">
        <authorList>
            <person name="Stuckert A."/>
        </authorList>
    </citation>
    <scope>NUCLEOTIDE SEQUENCE</scope>
</reference>
<gene>
    <name evidence="1" type="ORF">SPARVUS_LOCUS2011071</name>
</gene>
<accession>A0ABN9B123</accession>
<organism evidence="1 2">
    <name type="scientific">Staurois parvus</name>
    <dbReference type="NCBI Taxonomy" id="386267"/>
    <lineage>
        <taxon>Eukaryota</taxon>
        <taxon>Metazoa</taxon>
        <taxon>Chordata</taxon>
        <taxon>Craniata</taxon>
        <taxon>Vertebrata</taxon>
        <taxon>Euteleostomi</taxon>
        <taxon>Amphibia</taxon>
        <taxon>Batrachia</taxon>
        <taxon>Anura</taxon>
        <taxon>Neobatrachia</taxon>
        <taxon>Ranoidea</taxon>
        <taxon>Ranidae</taxon>
        <taxon>Staurois</taxon>
    </lineage>
</organism>